<keyword evidence="2" id="KW-1185">Reference proteome</keyword>
<accession>A0A8T2D7L9</accession>
<sequence length="92" mass="10267">MDANERSRSWTFIGQPRVATSVDMCIGLRKEAGNQSLWEYPSIVDGVKITPFVLIRIIYLEAGINSSEFTFRGFMIVIVASYISSPTSTQNS</sequence>
<dbReference type="AlphaFoldDB" id="A0A8T2D7L9"/>
<evidence type="ECO:0000313" key="2">
    <source>
        <dbReference type="Proteomes" id="UP000694240"/>
    </source>
</evidence>
<protein>
    <submittedName>
        <fullName evidence="1">Uncharacterized protein</fullName>
    </submittedName>
</protein>
<dbReference type="Proteomes" id="UP000694240">
    <property type="component" value="Chromosome 5"/>
</dbReference>
<dbReference type="EMBL" id="JAEFBK010000005">
    <property type="protein sequence ID" value="KAG7603001.1"/>
    <property type="molecule type" value="Genomic_DNA"/>
</dbReference>
<proteinExistence type="predicted"/>
<reference evidence="1 2" key="1">
    <citation type="submission" date="2020-12" db="EMBL/GenBank/DDBJ databases">
        <title>Concerted genomic and epigenomic changes stabilize Arabidopsis allopolyploids.</title>
        <authorList>
            <person name="Chen Z."/>
        </authorList>
    </citation>
    <scope>NUCLEOTIDE SEQUENCE [LARGE SCALE GENOMIC DNA]</scope>
    <source>
        <strain evidence="1">Allo738</strain>
        <tissue evidence="1">Leaf</tissue>
    </source>
</reference>
<organism evidence="1 2">
    <name type="scientific">Arabidopsis thaliana x Arabidopsis arenosa</name>
    <dbReference type="NCBI Taxonomy" id="1240361"/>
    <lineage>
        <taxon>Eukaryota</taxon>
        <taxon>Viridiplantae</taxon>
        <taxon>Streptophyta</taxon>
        <taxon>Embryophyta</taxon>
        <taxon>Tracheophyta</taxon>
        <taxon>Spermatophyta</taxon>
        <taxon>Magnoliopsida</taxon>
        <taxon>eudicotyledons</taxon>
        <taxon>Gunneridae</taxon>
        <taxon>Pentapetalae</taxon>
        <taxon>rosids</taxon>
        <taxon>malvids</taxon>
        <taxon>Brassicales</taxon>
        <taxon>Brassicaceae</taxon>
        <taxon>Camelineae</taxon>
        <taxon>Arabidopsis</taxon>
    </lineage>
</organism>
<name>A0A8T2D7L9_9BRAS</name>
<comment type="caution">
    <text evidence="1">The sequence shown here is derived from an EMBL/GenBank/DDBJ whole genome shotgun (WGS) entry which is preliminary data.</text>
</comment>
<evidence type="ECO:0000313" key="1">
    <source>
        <dbReference type="EMBL" id="KAG7603001.1"/>
    </source>
</evidence>
<gene>
    <name evidence="1" type="ORF">ISN45_At05g020120</name>
</gene>